<sequence length="546" mass="59318">MCAAVGKLQPACKISKSHKTTLAAVATHEFSSSPSPPTQLFLTTHRPFVFSLLPVNSREVVRARQIEAWLCSSDITPFAMQELPQANQGSRLYAKAIIEWHPNGEFAPSYLGDVHQAVIAIHSGLIAQRHVHITLSTQVTLSKPGVNGQDVTMFLLLTHKDIASAKMTHYVNPAGFNGGDCLEEGRIWNPWTRLGHYKNVPGPVFCGFYKRTPAYLGGLAGLSLRLAKPPVLVQPNVEMLQPLPVWSLHKIKAMDSLARCTRLRLFFPETDMRAINILTGVFNSLDLEAARLRATQGRDAAMHQWCSKDSGLSYTCKFVGRSMAYWYQGLNERKGEGDSISAPTQIENSKEVPPTSSKAPAVSNGNLAEKQAGQATHVEASAAHGKSSSSALPRAEKTFQNHVGTSFNLSTDSSSLGCEGPNAKRQKTENFGSLPNCTAASSSSSTTALAKETLAVSAPPDEALAASLPTKQHSPGPASLEARMKRLEEALARQSNTTTPASKPSGQSENLSMEVRMTRLEDRMTAMEEGFTRFVTLMDRFVTRTT</sequence>
<feature type="compositionally biased region" description="Polar residues" evidence="1">
    <location>
        <begin position="493"/>
        <end position="511"/>
    </location>
</feature>
<dbReference type="Proteomes" id="UP001492380">
    <property type="component" value="Unassembled WGS sequence"/>
</dbReference>
<evidence type="ECO:0000256" key="1">
    <source>
        <dbReference type="SAM" id="MobiDB-lite"/>
    </source>
</evidence>
<feature type="region of interest" description="Disordered" evidence="1">
    <location>
        <begin position="492"/>
        <end position="511"/>
    </location>
</feature>
<reference evidence="2 3" key="1">
    <citation type="submission" date="2024-04" db="EMBL/GenBank/DDBJ databases">
        <title>Phyllosticta paracitricarpa is synonymous to the EU quarantine fungus P. citricarpa based on phylogenomic analyses.</title>
        <authorList>
            <consortium name="Lawrence Berkeley National Laboratory"/>
            <person name="Van Ingen-Buijs V.A."/>
            <person name="Van Westerhoven A.C."/>
            <person name="Haridas S."/>
            <person name="Skiadas P."/>
            <person name="Martin F."/>
            <person name="Groenewald J.Z."/>
            <person name="Crous P.W."/>
            <person name="Seidl M.F."/>
        </authorList>
    </citation>
    <scope>NUCLEOTIDE SEQUENCE [LARGE SCALE GENOMIC DNA]</scope>
    <source>
        <strain evidence="2 3">CBS 123374</strain>
    </source>
</reference>
<feature type="compositionally biased region" description="Polar residues" evidence="1">
    <location>
        <begin position="354"/>
        <end position="366"/>
    </location>
</feature>
<evidence type="ECO:0000313" key="3">
    <source>
        <dbReference type="Proteomes" id="UP001492380"/>
    </source>
</evidence>
<accession>A0ABR1YHG6</accession>
<gene>
    <name evidence="2" type="ORF">HDK90DRAFT_527550</name>
</gene>
<comment type="caution">
    <text evidence="2">The sequence shown here is derived from an EMBL/GenBank/DDBJ whole genome shotgun (WGS) entry which is preliminary data.</text>
</comment>
<evidence type="ECO:0000313" key="2">
    <source>
        <dbReference type="EMBL" id="KAK8229287.1"/>
    </source>
</evidence>
<feature type="region of interest" description="Disordered" evidence="1">
    <location>
        <begin position="336"/>
        <end position="392"/>
    </location>
</feature>
<protein>
    <submittedName>
        <fullName evidence="2">Uncharacterized protein</fullName>
    </submittedName>
</protein>
<feature type="region of interest" description="Disordered" evidence="1">
    <location>
        <begin position="405"/>
        <end position="441"/>
    </location>
</feature>
<organism evidence="2 3">
    <name type="scientific">Phyllosticta capitalensis</name>
    <dbReference type="NCBI Taxonomy" id="121624"/>
    <lineage>
        <taxon>Eukaryota</taxon>
        <taxon>Fungi</taxon>
        <taxon>Dikarya</taxon>
        <taxon>Ascomycota</taxon>
        <taxon>Pezizomycotina</taxon>
        <taxon>Dothideomycetes</taxon>
        <taxon>Dothideomycetes incertae sedis</taxon>
        <taxon>Botryosphaeriales</taxon>
        <taxon>Phyllostictaceae</taxon>
        <taxon>Phyllosticta</taxon>
    </lineage>
</organism>
<dbReference type="EMBL" id="JBBWRZ010000009">
    <property type="protein sequence ID" value="KAK8229287.1"/>
    <property type="molecule type" value="Genomic_DNA"/>
</dbReference>
<name>A0ABR1YHG6_9PEZI</name>
<feature type="compositionally biased region" description="Low complexity" evidence="1">
    <location>
        <begin position="380"/>
        <end position="391"/>
    </location>
</feature>
<keyword evidence="3" id="KW-1185">Reference proteome</keyword>
<proteinExistence type="predicted"/>
<feature type="compositionally biased region" description="Polar residues" evidence="1">
    <location>
        <begin position="405"/>
        <end position="416"/>
    </location>
</feature>